<name>A0A6G0YF11_APHCR</name>
<sequence length="183" mass="21077">MSNKVDPKDIFLPPLHIKLRLIKTLVKAMGKTNSNGFQYLKEICTKIKAAKLKESTFIGPQIRELIKDNDFILSGAMNFKFLRNLSKMRKFAKYNTKKCCGRLHSSGQSVVHTTEHNHVADIAKVEAKEAMARLKNIAKTTELSTHAVLRTLTSQFMILDHFQHNWTISEYNRIKTQFNELEK</sequence>
<dbReference type="OrthoDB" id="6622005at2759"/>
<dbReference type="EMBL" id="VUJU01004413">
    <property type="protein sequence ID" value="KAF0754421.1"/>
    <property type="molecule type" value="Genomic_DNA"/>
</dbReference>
<keyword evidence="2" id="KW-1185">Reference proteome</keyword>
<evidence type="ECO:0000313" key="2">
    <source>
        <dbReference type="Proteomes" id="UP000478052"/>
    </source>
</evidence>
<evidence type="ECO:0000313" key="1">
    <source>
        <dbReference type="EMBL" id="KAF0754421.1"/>
    </source>
</evidence>
<gene>
    <name evidence="1" type="ORF">FWK35_00021934</name>
</gene>
<protein>
    <submittedName>
        <fullName evidence="1">FLYWCH-type zinc finger-containing protein 1</fullName>
    </submittedName>
</protein>
<dbReference type="PANTHER" id="PTHR46114">
    <property type="entry name" value="APPLE DOMAIN-CONTAINING PROTEIN"/>
    <property type="match status" value="1"/>
</dbReference>
<reference evidence="1 2" key="1">
    <citation type="submission" date="2019-08" db="EMBL/GenBank/DDBJ databases">
        <title>Whole genome of Aphis craccivora.</title>
        <authorList>
            <person name="Voronova N.V."/>
            <person name="Shulinski R.S."/>
            <person name="Bandarenka Y.V."/>
            <person name="Zhorov D.G."/>
            <person name="Warner D."/>
        </authorList>
    </citation>
    <scope>NUCLEOTIDE SEQUENCE [LARGE SCALE GENOMIC DNA]</scope>
    <source>
        <strain evidence="1">180601</strain>
        <tissue evidence="1">Whole Body</tissue>
    </source>
</reference>
<proteinExistence type="predicted"/>
<organism evidence="1 2">
    <name type="scientific">Aphis craccivora</name>
    <name type="common">Cowpea aphid</name>
    <dbReference type="NCBI Taxonomy" id="307492"/>
    <lineage>
        <taxon>Eukaryota</taxon>
        <taxon>Metazoa</taxon>
        <taxon>Ecdysozoa</taxon>
        <taxon>Arthropoda</taxon>
        <taxon>Hexapoda</taxon>
        <taxon>Insecta</taxon>
        <taxon>Pterygota</taxon>
        <taxon>Neoptera</taxon>
        <taxon>Paraneoptera</taxon>
        <taxon>Hemiptera</taxon>
        <taxon>Sternorrhyncha</taxon>
        <taxon>Aphidomorpha</taxon>
        <taxon>Aphidoidea</taxon>
        <taxon>Aphididae</taxon>
        <taxon>Aphidini</taxon>
        <taxon>Aphis</taxon>
        <taxon>Aphis</taxon>
    </lineage>
</organism>
<accession>A0A6G0YF11</accession>
<comment type="caution">
    <text evidence="1">The sequence shown here is derived from an EMBL/GenBank/DDBJ whole genome shotgun (WGS) entry which is preliminary data.</text>
</comment>
<dbReference type="Proteomes" id="UP000478052">
    <property type="component" value="Unassembled WGS sequence"/>
</dbReference>
<dbReference type="AlphaFoldDB" id="A0A6G0YF11"/>
<dbReference type="PANTHER" id="PTHR46114:SF1">
    <property type="entry name" value="ZAD DOMAIN-CONTAINING PROTEIN"/>
    <property type="match status" value="1"/>
</dbReference>